<dbReference type="EMBL" id="BSXG01000125">
    <property type="protein sequence ID" value="GME46470.1"/>
    <property type="molecule type" value="Genomic_DNA"/>
</dbReference>
<protein>
    <submittedName>
        <fullName evidence="1">Dihydroxy-acid dehydratase</fullName>
    </submittedName>
</protein>
<sequence length="629" mass="67016">MSQEAVRSSADPSTAVQKPAANDNGEAVAPQSNGNTTSGAAPTSSSDNAAGSTSEQATGAEAKPARKPSFLNVPHHGSQTGEEATASGSGLSGATVSDGAESVGRGSKRSFLGKRRAGSTASSKRSQKARAATSEKAPENAQAVGAAGPATQVQPKKKSGVSRILLILNCCGVPEKGNVVGQEESPEAPKKATKLRSVRKQSAPATPAKHKDVSAAESSTADSKEPIEEKAGKSTEAGDRLAKDFEKQQPLPGDAQADKPIPEPPSASAQEKRSLDQPLPPIPQPDRLDTSAAAEDGPQVNVQAPTPVVPSEEQAIADRTPEQQARDADIEMTDAGPSIPIAANEVSMSEDASGQAVQQREQGPTKIDLPPPPPLVDRQAQTSPPSGSTPQSQDSSLAVTPAEPPQKWLLPPIKPEFKGKKCLVLDLDETLVHSSFKILHQADFTIPVEIEGQYHNVYVIKRPGVDAFMKRVGELYEVVVFTASVSKYGDPLLDQLDIHGVVHHRLFRESCYNHQGNYVKDLSQVGRDLKETIIIDNSPTSYIFHPQHAVPISSWFSDAHDNELLDLIPVLEDLAGQQVSDVSLVLDVALNPQAGKWYESWAKSRRARNTTRWVEDLILEDLPTLEELP</sequence>
<evidence type="ECO:0000313" key="1">
    <source>
        <dbReference type="EMBL" id="GME46470.1"/>
    </source>
</evidence>
<dbReference type="Proteomes" id="UP001165186">
    <property type="component" value="Unassembled WGS sequence"/>
</dbReference>
<comment type="caution">
    <text evidence="1">The sequence shown here is derived from an EMBL/GenBank/DDBJ whole genome shotgun (WGS) entry which is preliminary data.</text>
</comment>
<reference evidence="1" key="1">
    <citation type="submission" date="2024-09" db="EMBL/GenBank/DDBJ databases">
        <title>Draft Genome Sequences of Neofusicoccum parvum.</title>
        <authorList>
            <person name="Ashida A."/>
            <person name="Camagna M."/>
            <person name="Tanaka A."/>
            <person name="Takemoto D."/>
        </authorList>
    </citation>
    <scope>NUCLEOTIDE SEQUENCE</scope>
    <source>
        <strain evidence="1">PPO83</strain>
    </source>
</reference>
<accession>A0ACB5SL66</accession>
<proteinExistence type="predicted"/>
<keyword evidence="2" id="KW-1185">Reference proteome</keyword>
<gene>
    <name evidence="1" type="primary">g12535</name>
    <name evidence="1" type="ORF">NpPPO83_00012535</name>
</gene>
<name>A0ACB5SL66_9PEZI</name>
<evidence type="ECO:0000313" key="2">
    <source>
        <dbReference type="Proteomes" id="UP001165186"/>
    </source>
</evidence>
<organism evidence="1 2">
    <name type="scientific">Neofusicoccum parvum</name>
    <dbReference type="NCBI Taxonomy" id="310453"/>
    <lineage>
        <taxon>Eukaryota</taxon>
        <taxon>Fungi</taxon>
        <taxon>Dikarya</taxon>
        <taxon>Ascomycota</taxon>
        <taxon>Pezizomycotina</taxon>
        <taxon>Dothideomycetes</taxon>
        <taxon>Dothideomycetes incertae sedis</taxon>
        <taxon>Botryosphaeriales</taxon>
        <taxon>Botryosphaeriaceae</taxon>
        <taxon>Neofusicoccum</taxon>
    </lineage>
</organism>